<reference evidence="2 3" key="1">
    <citation type="submission" date="2023-10" db="EMBL/GenBank/DDBJ databases">
        <title>To unveil natural product biosynthetic capacity in Pseudoalteromonas.</title>
        <authorList>
            <person name="Wang J."/>
        </authorList>
    </citation>
    <scope>NUCLEOTIDE SEQUENCE [LARGE SCALE GENOMIC DNA]</scope>
    <source>
        <strain evidence="2 3">DSM 15914</strain>
    </source>
</reference>
<dbReference type="Pfam" id="PF13683">
    <property type="entry name" value="rve_3"/>
    <property type="match status" value="1"/>
</dbReference>
<name>A0ABZ0MAF4_9GAMM</name>
<dbReference type="InterPro" id="IPR012337">
    <property type="entry name" value="RNaseH-like_sf"/>
</dbReference>
<gene>
    <name evidence="2" type="ORF">R5H13_00575</name>
</gene>
<evidence type="ECO:0000313" key="2">
    <source>
        <dbReference type="EMBL" id="WOX28810.1"/>
    </source>
</evidence>
<dbReference type="Proteomes" id="UP001304419">
    <property type="component" value="Chromosome 1"/>
</dbReference>
<feature type="domain" description="Integrase catalytic" evidence="1">
    <location>
        <begin position="2"/>
        <end position="46"/>
    </location>
</feature>
<organism evidence="2 3">
    <name type="scientific">Pseudoalteromonas maricaloris</name>
    <dbReference type="NCBI Taxonomy" id="184924"/>
    <lineage>
        <taxon>Bacteria</taxon>
        <taxon>Pseudomonadati</taxon>
        <taxon>Pseudomonadota</taxon>
        <taxon>Gammaproteobacteria</taxon>
        <taxon>Alteromonadales</taxon>
        <taxon>Pseudoalteromonadaceae</taxon>
        <taxon>Pseudoalteromonas</taxon>
    </lineage>
</organism>
<evidence type="ECO:0000313" key="3">
    <source>
        <dbReference type="Proteomes" id="UP001304419"/>
    </source>
</evidence>
<accession>A0ABZ0MAF4</accession>
<dbReference type="SUPFAM" id="SSF53098">
    <property type="entry name" value="Ribonuclease H-like"/>
    <property type="match status" value="1"/>
</dbReference>
<dbReference type="Gene3D" id="3.30.420.10">
    <property type="entry name" value="Ribonuclease H-like superfamily/Ribonuclease H"/>
    <property type="match status" value="1"/>
</dbReference>
<protein>
    <submittedName>
        <fullName evidence="2">Integrase core domain-containing protein</fullName>
    </submittedName>
</protein>
<sequence>MRLEFIKLGSPYQNGYVERFNRSYREEVLDLSLFESLQQVRDIIDEG</sequence>
<dbReference type="InterPro" id="IPR001584">
    <property type="entry name" value="Integrase_cat-core"/>
</dbReference>
<dbReference type="EMBL" id="CP137578">
    <property type="protein sequence ID" value="WOX28810.1"/>
    <property type="molecule type" value="Genomic_DNA"/>
</dbReference>
<proteinExistence type="predicted"/>
<evidence type="ECO:0000259" key="1">
    <source>
        <dbReference type="Pfam" id="PF13683"/>
    </source>
</evidence>
<dbReference type="InterPro" id="IPR036397">
    <property type="entry name" value="RNaseH_sf"/>
</dbReference>
<keyword evidence="3" id="KW-1185">Reference proteome</keyword>